<evidence type="ECO:0000313" key="2">
    <source>
        <dbReference type="Proteomes" id="UP001341840"/>
    </source>
</evidence>
<gene>
    <name evidence="1" type="ORF">PIB30_075133</name>
</gene>
<keyword evidence="2" id="KW-1185">Reference proteome</keyword>
<proteinExistence type="predicted"/>
<dbReference type="Proteomes" id="UP001341840">
    <property type="component" value="Unassembled WGS sequence"/>
</dbReference>
<reference evidence="1 2" key="1">
    <citation type="journal article" date="2023" name="Plants (Basel)">
        <title>Bridging the Gap: Combining Genomics and Transcriptomics Approaches to Understand Stylosanthes scabra, an Orphan Legume from the Brazilian Caatinga.</title>
        <authorList>
            <person name="Ferreira-Neto J.R.C."/>
            <person name="da Silva M.D."/>
            <person name="Binneck E."/>
            <person name="de Melo N.F."/>
            <person name="da Silva R.H."/>
            <person name="de Melo A.L.T.M."/>
            <person name="Pandolfi V."/>
            <person name="Bustamante F.O."/>
            <person name="Brasileiro-Vidal A.C."/>
            <person name="Benko-Iseppon A.M."/>
        </authorList>
    </citation>
    <scope>NUCLEOTIDE SEQUENCE [LARGE SCALE GENOMIC DNA]</scope>
    <source>
        <tissue evidence="1">Leaves</tissue>
    </source>
</reference>
<sequence>MVVIVTALTISAFVKVRDVIGTRVIAIVIISSASVSASATSSIAVLMSSSVVVLAITELLEFGLECGHRKEVLFGSEYAAKASKRANSDAQSLETAGGGPVRPLRRSSLEGMFDCSEAVRVSWNQIPTILVMMPFSYLA</sequence>
<organism evidence="1 2">
    <name type="scientific">Stylosanthes scabra</name>
    <dbReference type="NCBI Taxonomy" id="79078"/>
    <lineage>
        <taxon>Eukaryota</taxon>
        <taxon>Viridiplantae</taxon>
        <taxon>Streptophyta</taxon>
        <taxon>Embryophyta</taxon>
        <taxon>Tracheophyta</taxon>
        <taxon>Spermatophyta</taxon>
        <taxon>Magnoliopsida</taxon>
        <taxon>eudicotyledons</taxon>
        <taxon>Gunneridae</taxon>
        <taxon>Pentapetalae</taxon>
        <taxon>rosids</taxon>
        <taxon>fabids</taxon>
        <taxon>Fabales</taxon>
        <taxon>Fabaceae</taxon>
        <taxon>Papilionoideae</taxon>
        <taxon>50 kb inversion clade</taxon>
        <taxon>dalbergioids sensu lato</taxon>
        <taxon>Dalbergieae</taxon>
        <taxon>Pterocarpus clade</taxon>
        <taxon>Stylosanthes</taxon>
    </lineage>
</organism>
<accession>A0ABU6TRX2</accession>
<protein>
    <submittedName>
        <fullName evidence="1">Uncharacterized protein</fullName>
    </submittedName>
</protein>
<dbReference type="EMBL" id="JASCZI010091571">
    <property type="protein sequence ID" value="MED6150713.1"/>
    <property type="molecule type" value="Genomic_DNA"/>
</dbReference>
<evidence type="ECO:0000313" key="1">
    <source>
        <dbReference type="EMBL" id="MED6150713.1"/>
    </source>
</evidence>
<comment type="caution">
    <text evidence="1">The sequence shown here is derived from an EMBL/GenBank/DDBJ whole genome shotgun (WGS) entry which is preliminary data.</text>
</comment>
<name>A0ABU6TRX2_9FABA</name>